<organism evidence="11 12">
    <name type="scientific">Carnobacterium divergens DSM 20623</name>
    <dbReference type="NCBI Taxonomy" id="1449336"/>
    <lineage>
        <taxon>Bacteria</taxon>
        <taxon>Bacillati</taxon>
        <taxon>Bacillota</taxon>
        <taxon>Bacilli</taxon>
        <taxon>Lactobacillales</taxon>
        <taxon>Carnobacteriaceae</taxon>
        <taxon>Carnobacterium</taxon>
    </lineage>
</organism>
<dbReference type="GO" id="GO:1902815">
    <property type="term" value="P:N,N'-diacetylchitobiose import"/>
    <property type="evidence" value="ECO:0007669"/>
    <property type="project" value="TreeGrafter"/>
</dbReference>
<sequence length="465" mass="49260">MNGLMNWLEKYVVPVATKVGSQKHLVALRDAFIGTMPATMAGSIAVLLNAFLRDFPTEWGWTGFVKAMNPIIGVNGFVWTGTLAVVAVIFSMTLGYNLAKAYKVDALSGAVVSLAAFVMGLAQAATVDFPLKAVLSKSAVTMITDAGGQVATADGVSVISSTGGSYFNIGAHLGGTGLFTAMLFGFISVIIFSKLMLANITIKMPEQVPPAVSKAFAAIIPATVALYVSGIINFVFTKVTGMAIIDWISAEIQAPLLALSQGFSVVLLITFLVQLLWFFGIHGPNVLAPVLESIWGTAGLENVNAAQKGLPLPYEWVRGSFDAYVWMGGSGGTIVLIIAILLFSKRADQLTVAKLSLAPGIFNINEPAMFGLPIVLNAIYFIPFLLAPCVMVTIAYFATTLGLVSPIKVQVLWVMPPFLNSFLATGGDWRAPILTLINSVVAFAIWTPFVLAANKIDPNAGEVDA</sequence>
<evidence type="ECO:0000256" key="9">
    <source>
        <dbReference type="SAM" id="Phobius"/>
    </source>
</evidence>
<dbReference type="GO" id="GO:0009401">
    <property type="term" value="P:phosphoenolpyruvate-dependent sugar phosphotransferase system"/>
    <property type="evidence" value="ECO:0007669"/>
    <property type="project" value="InterPro"/>
</dbReference>
<evidence type="ECO:0000256" key="1">
    <source>
        <dbReference type="ARBA" id="ARBA00004651"/>
    </source>
</evidence>
<feature type="domain" description="PTS EIIC type-3" evidence="10">
    <location>
        <begin position="8"/>
        <end position="449"/>
    </location>
</feature>
<dbReference type="eggNOG" id="COG1455">
    <property type="taxonomic scope" value="Bacteria"/>
</dbReference>
<dbReference type="GO" id="GO:0005886">
    <property type="term" value="C:plasma membrane"/>
    <property type="evidence" value="ECO:0007669"/>
    <property type="project" value="UniProtKB-SubCell"/>
</dbReference>
<dbReference type="EMBL" id="JQBS01000007">
    <property type="protein sequence ID" value="KRN57424.1"/>
    <property type="molecule type" value="Genomic_DNA"/>
</dbReference>
<evidence type="ECO:0000256" key="3">
    <source>
        <dbReference type="ARBA" id="ARBA00022475"/>
    </source>
</evidence>
<keyword evidence="6 9" id="KW-1133">Transmembrane helix</keyword>
<evidence type="ECO:0000256" key="2">
    <source>
        <dbReference type="ARBA" id="ARBA00022448"/>
    </source>
</evidence>
<evidence type="ECO:0000256" key="5">
    <source>
        <dbReference type="ARBA" id="ARBA00022692"/>
    </source>
</evidence>
<keyword evidence="4 8" id="KW-0762">Sugar transport</keyword>
<keyword evidence="5 9" id="KW-0812">Transmembrane</keyword>
<comment type="function">
    <text evidence="8">The phosphoenolpyruvate-dependent sugar phosphotransferase system (PTS), a major carbohydrate active -transport system, catalyzes the phosphorylation of incoming sugar substrates concomitant with their translocation across the cell membrane.</text>
</comment>
<dbReference type="AlphaFoldDB" id="A0A0R2HXB8"/>
<gene>
    <name evidence="11" type="ORF">IV74_GL000407</name>
</gene>
<feature type="transmembrane region" description="Helical" evidence="9">
    <location>
        <begin position="433"/>
        <end position="453"/>
    </location>
</feature>
<evidence type="ECO:0000313" key="11">
    <source>
        <dbReference type="EMBL" id="KRN57424.1"/>
    </source>
</evidence>
<dbReference type="Pfam" id="PF02378">
    <property type="entry name" value="PTS_EIIC"/>
    <property type="match status" value="1"/>
</dbReference>
<evidence type="ECO:0000259" key="10">
    <source>
        <dbReference type="PROSITE" id="PS51105"/>
    </source>
</evidence>
<name>A0A0R2HXB8_CARDV</name>
<feature type="transmembrane region" description="Helical" evidence="9">
    <location>
        <begin position="176"/>
        <end position="195"/>
    </location>
</feature>
<feature type="transmembrane region" description="Helical" evidence="9">
    <location>
        <begin position="323"/>
        <end position="343"/>
    </location>
</feature>
<dbReference type="PANTHER" id="PTHR33989">
    <property type="match status" value="1"/>
</dbReference>
<evidence type="ECO:0000256" key="4">
    <source>
        <dbReference type="ARBA" id="ARBA00022597"/>
    </source>
</evidence>
<dbReference type="NCBIfam" id="TIGR00410">
    <property type="entry name" value="lacE"/>
    <property type="match status" value="1"/>
</dbReference>
<proteinExistence type="predicted"/>
<dbReference type="PROSITE" id="PS51105">
    <property type="entry name" value="PTS_EIIC_TYPE_3"/>
    <property type="match status" value="1"/>
</dbReference>
<dbReference type="GeneID" id="89588400"/>
<protein>
    <recommendedName>
        <fullName evidence="8">Permease IIC component</fullName>
    </recommendedName>
</protein>
<dbReference type="InterPro" id="IPR051088">
    <property type="entry name" value="PTS_Sugar-EIIC/EIIB"/>
</dbReference>
<keyword evidence="12" id="KW-1185">Reference proteome</keyword>
<dbReference type="PATRIC" id="fig|1449336.4.peg.414"/>
<evidence type="ECO:0000256" key="7">
    <source>
        <dbReference type="ARBA" id="ARBA00023136"/>
    </source>
</evidence>
<dbReference type="InterPro" id="IPR004501">
    <property type="entry name" value="PTS_EIIC_3"/>
</dbReference>
<dbReference type="InterPro" id="IPR004796">
    <property type="entry name" value="PTS_IIC_cello"/>
</dbReference>
<feature type="transmembrane region" description="Helical" evidence="9">
    <location>
        <begin position="256"/>
        <end position="279"/>
    </location>
</feature>
<dbReference type="PIRSF" id="PIRSF006351">
    <property type="entry name" value="PTS_EIIC-Cellobiose"/>
    <property type="match status" value="1"/>
</dbReference>
<evidence type="ECO:0000313" key="12">
    <source>
        <dbReference type="Proteomes" id="UP000051658"/>
    </source>
</evidence>
<evidence type="ECO:0000256" key="6">
    <source>
        <dbReference type="ARBA" id="ARBA00022989"/>
    </source>
</evidence>
<dbReference type="PANTHER" id="PTHR33989:SF4">
    <property type="entry name" value="PTS SYSTEM N,N'-DIACETYLCHITOBIOSE-SPECIFIC EIIC COMPONENT"/>
    <property type="match status" value="1"/>
</dbReference>
<accession>A0A0R2HXB8</accession>
<evidence type="ECO:0000256" key="8">
    <source>
        <dbReference type="PIRNR" id="PIRNR006351"/>
    </source>
</evidence>
<feature type="transmembrane region" description="Helical" evidence="9">
    <location>
        <begin position="215"/>
        <end position="236"/>
    </location>
</feature>
<dbReference type="GO" id="GO:0008982">
    <property type="term" value="F:protein-N(PI)-phosphohistidine-sugar phosphotransferase activity"/>
    <property type="evidence" value="ECO:0007669"/>
    <property type="project" value="UniProtKB-UniRule"/>
</dbReference>
<keyword evidence="2 8" id="KW-0813">Transport</keyword>
<dbReference type="InterPro" id="IPR003352">
    <property type="entry name" value="PTS_EIIC"/>
</dbReference>
<feature type="transmembrane region" description="Helical" evidence="9">
    <location>
        <begin position="72"/>
        <end position="94"/>
    </location>
</feature>
<keyword evidence="7 8" id="KW-0472">Membrane</keyword>
<comment type="caution">
    <text evidence="11">The sequence shown here is derived from an EMBL/GenBank/DDBJ whole genome shotgun (WGS) entry which is preliminary data.</text>
</comment>
<reference evidence="11 12" key="1">
    <citation type="journal article" date="2015" name="Genome Announc.">
        <title>Expanding the biotechnology potential of lactobacilli through comparative genomics of 213 strains and associated genera.</title>
        <authorList>
            <person name="Sun Z."/>
            <person name="Harris H.M."/>
            <person name="McCann A."/>
            <person name="Guo C."/>
            <person name="Argimon S."/>
            <person name="Zhang W."/>
            <person name="Yang X."/>
            <person name="Jeffery I.B."/>
            <person name="Cooney J.C."/>
            <person name="Kagawa T.F."/>
            <person name="Liu W."/>
            <person name="Song Y."/>
            <person name="Salvetti E."/>
            <person name="Wrobel A."/>
            <person name="Rasinkangas P."/>
            <person name="Parkhill J."/>
            <person name="Rea M.C."/>
            <person name="O'Sullivan O."/>
            <person name="Ritari J."/>
            <person name="Douillard F.P."/>
            <person name="Paul Ross R."/>
            <person name="Yang R."/>
            <person name="Briner A.E."/>
            <person name="Felis G.E."/>
            <person name="de Vos W.M."/>
            <person name="Barrangou R."/>
            <person name="Klaenhammer T.R."/>
            <person name="Caufield P.W."/>
            <person name="Cui Y."/>
            <person name="Zhang H."/>
            <person name="O'Toole P.W."/>
        </authorList>
    </citation>
    <scope>NUCLEOTIDE SEQUENCE [LARGE SCALE GENOMIC DNA]</scope>
    <source>
        <strain evidence="11 12">DSM 20623</strain>
    </source>
</reference>
<dbReference type="Proteomes" id="UP000051658">
    <property type="component" value="Unassembled WGS sequence"/>
</dbReference>
<feature type="transmembrane region" description="Helical" evidence="9">
    <location>
        <begin position="31"/>
        <end position="52"/>
    </location>
</feature>
<keyword evidence="3 8" id="KW-1003">Cell membrane</keyword>
<feature type="transmembrane region" description="Helical" evidence="9">
    <location>
        <begin position="106"/>
        <end position="126"/>
    </location>
</feature>
<dbReference type="RefSeq" id="WP_034570820.1">
    <property type="nucleotide sequence ID" value="NZ_JQBS01000007.1"/>
</dbReference>
<comment type="subcellular location">
    <subcellularLocation>
        <location evidence="1">Cell membrane</location>
        <topology evidence="1">Multi-pass membrane protein</topology>
    </subcellularLocation>
</comment>